<feature type="region of interest" description="Disordered" evidence="1">
    <location>
        <begin position="2262"/>
        <end position="2321"/>
    </location>
</feature>
<feature type="region of interest" description="Disordered" evidence="1">
    <location>
        <begin position="2193"/>
        <end position="2245"/>
    </location>
</feature>
<feature type="region of interest" description="Disordered" evidence="1">
    <location>
        <begin position="2426"/>
        <end position="2834"/>
    </location>
</feature>
<feature type="compositionally biased region" description="Pro residues" evidence="1">
    <location>
        <begin position="2723"/>
        <end position="2740"/>
    </location>
</feature>
<feature type="compositionally biased region" description="Basic and acidic residues" evidence="1">
    <location>
        <begin position="1317"/>
        <end position="1363"/>
    </location>
</feature>
<dbReference type="OMA" id="SYEWEMP"/>
<feature type="compositionally biased region" description="Basic residues" evidence="1">
    <location>
        <begin position="645"/>
        <end position="660"/>
    </location>
</feature>
<feature type="region of interest" description="Disordered" evidence="1">
    <location>
        <begin position="547"/>
        <end position="791"/>
    </location>
</feature>
<dbReference type="PANTHER" id="PTHR13843:SF6">
    <property type="entry name" value="MICROTUBULE-ASSOCIATED PROTEIN 1A"/>
    <property type="match status" value="1"/>
</dbReference>
<feature type="compositionally biased region" description="Basic and acidic residues" evidence="1">
    <location>
        <begin position="744"/>
        <end position="767"/>
    </location>
</feature>
<feature type="compositionally biased region" description="Polar residues" evidence="1">
    <location>
        <begin position="1264"/>
        <end position="1276"/>
    </location>
</feature>
<dbReference type="GO" id="GO:0005875">
    <property type="term" value="C:microtubule associated complex"/>
    <property type="evidence" value="ECO:0007669"/>
    <property type="project" value="TreeGrafter"/>
</dbReference>
<feature type="compositionally biased region" description="Basic and acidic residues" evidence="1">
    <location>
        <begin position="1987"/>
        <end position="1997"/>
    </location>
</feature>
<feature type="compositionally biased region" description="Polar residues" evidence="1">
    <location>
        <begin position="1796"/>
        <end position="1808"/>
    </location>
</feature>
<dbReference type="GO" id="GO:0031114">
    <property type="term" value="P:regulation of microtubule depolymerization"/>
    <property type="evidence" value="ECO:0007669"/>
    <property type="project" value="TreeGrafter"/>
</dbReference>
<dbReference type="GO" id="GO:0008017">
    <property type="term" value="F:microtubule binding"/>
    <property type="evidence" value="ECO:0007669"/>
    <property type="project" value="InterPro"/>
</dbReference>
<dbReference type="PANTHER" id="PTHR13843">
    <property type="entry name" value="MICROTUBULE-ASSOCIATED PROTEIN"/>
    <property type="match status" value="1"/>
</dbReference>
<name>A0A673Z9I2_SALTR</name>
<feature type="compositionally biased region" description="Acidic residues" evidence="1">
    <location>
        <begin position="1630"/>
        <end position="1657"/>
    </location>
</feature>
<dbReference type="GO" id="GO:0045202">
    <property type="term" value="C:synapse"/>
    <property type="evidence" value="ECO:0007669"/>
    <property type="project" value="TreeGrafter"/>
</dbReference>
<feature type="compositionally biased region" description="Low complexity" evidence="1">
    <location>
        <begin position="2264"/>
        <end position="2275"/>
    </location>
</feature>
<feature type="compositionally biased region" description="Basic and acidic residues" evidence="1">
    <location>
        <begin position="661"/>
        <end position="723"/>
    </location>
</feature>
<reference evidence="4" key="2">
    <citation type="submission" date="2025-09" db="UniProtKB">
        <authorList>
            <consortium name="Ensembl"/>
        </authorList>
    </citation>
    <scope>IDENTIFICATION</scope>
</reference>
<dbReference type="GO" id="GO:0043025">
    <property type="term" value="C:neuronal cell body"/>
    <property type="evidence" value="ECO:0007669"/>
    <property type="project" value="TreeGrafter"/>
</dbReference>
<feature type="compositionally biased region" description="Basic and acidic residues" evidence="1">
    <location>
        <begin position="586"/>
        <end position="624"/>
    </location>
</feature>
<feature type="compositionally biased region" description="Acidic residues" evidence="1">
    <location>
        <begin position="845"/>
        <end position="861"/>
    </location>
</feature>
<organism evidence="4 5">
    <name type="scientific">Salmo trutta</name>
    <name type="common">Brown trout</name>
    <dbReference type="NCBI Taxonomy" id="8032"/>
    <lineage>
        <taxon>Eukaryota</taxon>
        <taxon>Metazoa</taxon>
        <taxon>Chordata</taxon>
        <taxon>Craniata</taxon>
        <taxon>Vertebrata</taxon>
        <taxon>Euteleostomi</taxon>
        <taxon>Actinopterygii</taxon>
        <taxon>Neopterygii</taxon>
        <taxon>Teleostei</taxon>
        <taxon>Protacanthopterygii</taxon>
        <taxon>Salmoniformes</taxon>
        <taxon>Salmonidae</taxon>
        <taxon>Salmoninae</taxon>
        <taxon>Salmo</taxon>
    </lineage>
</organism>
<dbReference type="InterPro" id="IPR057480">
    <property type="entry name" value="MAP1A/B/S-like_MBL"/>
</dbReference>
<feature type="compositionally biased region" description="Basic and acidic residues" evidence="1">
    <location>
        <begin position="1886"/>
        <end position="1896"/>
    </location>
</feature>
<feature type="compositionally biased region" description="Acidic residues" evidence="1">
    <location>
        <begin position="1762"/>
        <end position="1782"/>
    </location>
</feature>
<feature type="region of interest" description="Disordered" evidence="1">
    <location>
        <begin position="1930"/>
        <end position="2018"/>
    </location>
</feature>
<feature type="compositionally biased region" description="Acidic residues" evidence="1">
    <location>
        <begin position="2379"/>
        <end position="2388"/>
    </location>
</feature>
<feature type="compositionally biased region" description="Polar residues" evidence="1">
    <location>
        <begin position="2656"/>
        <end position="2670"/>
    </location>
</feature>
<protein>
    <submittedName>
        <fullName evidence="4">Microtubule associated protein 1A</fullName>
    </submittedName>
</protein>
<evidence type="ECO:0000259" key="3">
    <source>
        <dbReference type="Pfam" id="PF25281"/>
    </source>
</evidence>
<feature type="region of interest" description="Disordered" evidence="1">
    <location>
        <begin position="1132"/>
        <end position="1482"/>
    </location>
</feature>
<dbReference type="Proteomes" id="UP000472277">
    <property type="component" value="Chromosome 29"/>
</dbReference>
<feature type="compositionally biased region" description="Basic residues" evidence="1">
    <location>
        <begin position="2623"/>
        <end position="2634"/>
    </location>
</feature>
<feature type="compositionally biased region" description="Basic and acidic residues" evidence="1">
    <location>
        <begin position="1940"/>
        <end position="1953"/>
    </location>
</feature>
<feature type="compositionally biased region" description="Basic and acidic residues" evidence="1">
    <location>
        <begin position="1735"/>
        <end position="1748"/>
    </location>
</feature>
<dbReference type="InterPro" id="IPR056617">
    <property type="entry name" value="MAP1B/S_N"/>
</dbReference>
<feature type="compositionally biased region" description="Low complexity" evidence="1">
    <location>
        <begin position="1224"/>
        <end position="1244"/>
    </location>
</feature>
<feature type="compositionally biased region" description="Basic and acidic residues" evidence="1">
    <location>
        <begin position="1497"/>
        <end position="1532"/>
    </location>
</feature>
<feature type="compositionally biased region" description="Basic and acidic residues" evidence="1">
    <location>
        <begin position="1171"/>
        <end position="1181"/>
    </location>
</feature>
<dbReference type="GO" id="GO:0005874">
    <property type="term" value="C:microtubule"/>
    <property type="evidence" value="ECO:0007669"/>
    <property type="project" value="InterPro"/>
</dbReference>
<feature type="region of interest" description="Disordered" evidence="1">
    <location>
        <begin position="2359"/>
        <end position="2389"/>
    </location>
</feature>
<feature type="region of interest" description="Disordered" evidence="1">
    <location>
        <begin position="1721"/>
        <end position="1814"/>
    </location>
</feature>
<dbReference type="GO" id="GO:0016358">
    <property type="term" value="P:dendrite development"/>
    <property type="evidence" value="ECO:0007669"/>
    <property type="project" value="TreeGrafter"/>
</dbReference>
<feature type="region of interest" description="Disordered" evidence="1">
    <location>
        <begin position="2064"/>
        <end position="2149"/>
    </location>
</feature>
<feature type="compositionally biased region" description="Acidic residues" evidence="1">
    <location>
        <begin position="2543"/>
        <end position="2553"/>
    </location>
</feature>
<feature type="domain" description="Microtubule-associated protein 1B/S N-terminal" evidence="2">
    <location>
        <begin position="62"/>
        <end position="260"/>
    </location>
</feature>
<feature type="region of interest" description="Disordered" evidence="1">
    <location>
        <begin position="1623"/>
        <end position="1678"/>
    </location>
</feature>
<feature type="compositionally biased region" description="Polar residues" evidence="1">
    <location>
        <begin position="1365"/>
        <end position="1388"/>
    </location>
</feature>
<feature type="compositionally biased region" description="Basic and acidic residues" evidence="1">
    <location>
        <begin position="1456"/>
        <end position="1472"/>
    </location>
</feature>
<dbReference type="Pfam" id="PF23415">
    <property type="entry name" value="MAPB1_N"/>
    <property type="match status" value="1"/>
</dbReference>
<dbReference type="GO" id="GO:0000226">
    <property type="term" value="P:microtubule cytoskeleton organization"/>
    <property type="evidence" value="ECO:0007669"/>
    <property type="project" value="InterPro"/>
</dbReference>
<feature type="compositionally biased region" description="Low complexity" evidence="1">
    <location>
        <begin position="2555"/>
        <end position="2574"/>
    </location>
</feature>
<feature type="region of interest" description="Disordered" evidence="1">
    <location>
        <begin position="1826"/>
        <end position="1913"/>
    </location>
</feature>
<gene>
    <name evidence="4" type="primary">MAP1A</name>
    <name evidence="4" type="synonym">LOC115166930</name>
</gene>
<dbReference type="Ensembl" id="ENSSTUT00000044747.1">
    <property type="protein sequence ID" value="ENSSTUP00000042851.1"/>
    <property type="gene ID" value="ENSSTUG00000018129.1"/>
</dbReference>
<feature type="compositionally biased region" description="Polar residues" evidence="1">
    <location>
        <begin position="1101"/>
        <end position="1114"/>
    </location>
</feature>
<dbReference type="Pfam" id="PF25281">
    <property type="entry name" value="MBL_MAP1B"/>
    <property type="match status" value="1"/>
</dbReference>
<evidence type="ECO:0000259" key="2">
    <source>
        <dbReference type="Pfam" id="PF23415"/>
    </source>
</evidence>
<feature type="compositionally biased region" description="Acidic residues" evidence="1">
    <location>
        <begin position="2500"/>
        <end position="2509"/>
    </location>
</feature>
<feature type="compositionally biased region" description="Acidic residues" evidence="1">
    <location>
        <begin position="1865"/>
        <end position="1885"/>
    </location>
</feature>
<feature type="region of interest" description="Disordered" evidence="1">
    <location>
        <begin position="1495"/>
        <end position="1587"/>
    </location>
</feature>
<dbReference type="GO" id="GO:0030425">
    <property type="term" value="C:dendrite"/>
    <property type="evidence" value="ECO:0007669"/>
    <property type="project" value="TreeGrafter"/>
</dbReference>
<feature type="compositionally biased region" description="Low complexity" evidence="1">
    <location>
        <begin position="2108"/>
        <end position="2136"/>
    </location>
</feature>
<dbReference type="InterPro" id="IPR026074">
    <property type="entry name" value="MAP1"/>
</dbReference>
<feature type="compositionally biased region" description="Basic and acidic residues" evidence="1">
    <location>
        <begin position="1278"/>
        <end position="1291"/>
    </location>
</feature>
<feature type="compositionally biased region" description="Basic and acidic residues" evidence="1">
    <location>
        <begin position="1783"/>
        <end position="1793"/>
    </location>
</feature>
<feature type="compositionally biased region" description="Basic and acidic residues" evidence="1">
    <location>
        <begin position="934"/>
        <end position="943"/>
    </location>
</feature>
<evidence type="ECO:0000313" key="4">
    <source>
        <dbReference type="Ensembl" id="ENSSTUP00000042851.1"/>
    </source>
</evidence>
<dbReference type="InterPro" id="IPR036866">
    <property type="entry name" value="RibonucZ/Hydroxyglut_hydro"/>
</dbReference>
<evidence type="ECO:0000313" key="5">
    <source>
        <dbReference type="Proteomes" id="UP000472277"/>
    </source>
</evidence>
<proteinExistence type="predicted"/>
<feature type="compositionally biased region" description="Basic and acidic residues" evidence="1">
    <location>
        <begin position="1658"/>
        <end position="1672"/>
    </location>
</feature>
<feature type="compositionally biased region" description="Polar residues" evidence="1">
    <location>
        <begin position="1407"/>
        <end position="1419"/>
    </location>
</feature>
<dbReference type="InParanoid" id="A0A673Z9I2"/>
<feature type="compositionally biased region" description="Basic and acidic residues" evidence="1">
    <location>
        <begin position="2064"/>
        <end position="2097"/>
    </location>
</feature>
<feature type="compositionally biased region" description="Acidic residues" evidence="1">
    <location>
        <begin position="1182"/>
        <end position="1193"/>
    </location>
</feature>
<dbReference type="GO" id="GO:0003779">
    <property type="term" value="F:actin binding"/>
    <property type="evidence" value="ECO:0007669"/>
    <property type="project" value="TreeGrafter"/>
</dbReference>
<dbReference type="GeneTree" id="ENSGT00940000158701"/>
<feature type="compositionally biased region" description="Polar residues" evidence="1">
    <location>
        <begin position="2517"/>
        <end position="2529"/>
    </location>
</feature>
<feature type="compositionally biased region" description="Basic and acidic residues" evidence="1">
    <location>
        <begin position="1420"/>
        <end position="1447"/>
    </location>
</feature>
<feature type="compositionally biased region" description="Acidic residues" evidence="1">
    <location>
        <begin position="1306"/>
        <end position="1316"/>
    </location>
</feature>
<sequence length="2974" mass="328757">MEMEKDPASARRAVAMEIPVAAASLSVAPGDPEEQCEPALPFQHGGQHHRTRPPFNHGRFYMLIVIGEISTDHHLQSAKKHIKQGLRSWDIDLTLCDLNRELQLFATRHSAQFSSEVKGQRTLQYKSDVLETVVLVNPSEETTASEICSLVTDSAGHKLLVLSGQSSEQGGDITLQGGAFTWRHFSDIISDPGVTEVLSNSASDQRPRLTVSCLGDGGWSSLGHSQEQQHLQNLLEYRLNPEPTLPNMEGVAEFTEYVSETVDVPSPFDNLEPPTSGGFLKLSKPCCYIFPGGRGDSALFAVNGFNILVDGGSERRSCFWKLVRHLDRIDSVLLTHIGADNLPGINGLLQRKIAEQEEEQSQGSGGSNTYGDWMKNLISPELGVVFFNVPEKLRMPESTLKVKRSIEEASLTLQYLNKLGIKSEPLYRVVSNTIEPITLFHKLGVGKLDMYILNPVKESKEMQFLMQKWAGNSKAKTGIVMSNGKEGEISVPYLTSVTALIVWIPHSPTEKIVRVLFPGNAPQNKILEGLEKLKHLDFLRYPVATQKDISSGAPPPIIKQTKMRSRTESKESLKSSTKTQLASKASKKEAKGQEEESKNDSAKENKIEKKEEKKEKKVKSESAKATKATKQQQNSEAAPEAAKLERKKLSKEKTLRKHSKERPSKMEEKKDKEKKEISKVKKEDIKREVKKDDTAKKETKAVKEEKKKDLSKPELRKITKPDLKPFTPEVRKTLHKANKTQAKPKTDKTDKNITAKPVKEKTAEKKSVPKKAPPKSTAALADGSVVSSPEDLTKDFEALKRDELSKLGSEPIQNDVMSGCPAFTDSKLPDEGITTKSPANLGEKFEDEGADMDDVDDDEEYNKESDVLKKGADVGKRQDIKRNAGMDRKYEVEMEQYDEYSTKGDMNSKKSVSSEEEGDVIEKADLEGTEDYEDKYNTEKDKKEWDTKSTDFKSFSTAVASGQTTTTASEQVSFIQDETIPAYSETEQTISDEEIHEEPEDRIPHLRYDVASCDITVPDVPGSFDSVYGVREMRASATSDASDFKAKGFVGRHDPVLAAYPSIITAPLAEEEHISSATSITEYDKLSSFATSMADDQSIASVTAPQTETETGRSSLHLDTVNSIPYRTEATHGKDYLHSAGTISPTSSLEEDKNFSSPPSKEYQPFVTEMEAGRKTKPVHEEYDEEEDEDEDQTPNVDIPLGKLQEGYEQATAAMLLQDKDKSPSTAFAPPSPPSFSSGFKPSSMFEGEKRCLSPDDSTVKLASPTQSVPTSSGYSPTEEKKNNKMDKTETELQLMGLSGDKTPFEESDEDDDDDYYEKRDLKPCVKAKYLEQKEGRFLDDESPQEEKLSERDKGLAEDDIKSKYLQNKPGSTDETQFSGYMEQTTKPQIMHSDQQDEVEEDDVIQPSGTRSRALSVEQSKLDSEDDKKDAALSRKKDYVSLKEPEKSVQFNLYDFPERESREKRSEEEIRQDTPYVHGKTFSYSDIYDNKTSYQKDLSEKMGKDSMEMDTQKKDSPFPSDKEGFTSSHGKDVSSSSSSSSPFPWLHGSESIEKISEPRGYSRESRFPSMADRPEASTTSLSSERDSFPYKVHSDYTYVTGSAAAKPSSMSYHDKEVELEIDMRKLTARDEEDYDDYDDEDDEEEDEDDDEEDAIDSDMEKGAKEKSEKEVKSPFIDGVSSKQPQFMVSMVGYGYNQTKPTSPDSMSTEEPEFMVSMAGYGYNSQAKPTSPDCVSSKETDFTDSKLPDEGITTKSPAKLEETFEDEGADMDDDDDDDDEEEYNKERDVLKKCADGYNSQAKPTSPDSLSSKEPEFMVSMAGYGYSSQAKLTSPDGMSSKEPDFTDSKLPDKGITTKSPAKLGEKFEDEGADMDDDDDDDADDEEYNKERDILKKGADGYNSPAKLISPDGMSSKEPEFMVSMAGYGYSNQAKLTSPDGMSSKEPDFIDSKLPDKGITTKSPANLGEKFEDEGADMDDDDDDDDEEYNKERDILKKGADGYNSQAKPISPDGMSSKEPQFMVSMAGYGYNSQAKPTTPPSSTTCKGDMGATAFSGYSSGFDYSYGEEKDTFQSSQMKDKEGKDDYFHSERADGGKKTGDTVGVSSGIHYTTTSATAYSSSSSYSYSSSTSGPSLSTSRQFGEELETPANASDHIFKHDADSAGFEYSSFKDEHGSFKDEHGSFKDEHASFKDEHASFKDEHGSFKDEHTSFKDEHTSIKDEHASIKDEHSSFKDKHSLAMDSSPFSSSCGMVKNEYLEVSEKQMTTATTTTESTSSLARFSPHSPFEEIKPFHSHSSASSSEDKKEHVASMEGSVVNKSPQSDCFYKPEWADESKLQAAGGYGPFSQSPKEKDAIATGLFGVTSSPRPDSTGKHYFENSDSSEEEDDEEGYMREMGLSFSEKHGSSTNTSCKIDGAGLPDVLTSYMPSSLLPTKPDTVNGPMEVSSMSSPISAGPAASCVSPGLGTAEEKKVRSSYEWNMQKPQMDMVPGDSPPHYRHEDEFEEECEMEPECPARPLSLSSTDHTFSSPFYTEASCRGEAGGRDDDDDESDPDLPPEMGATSYTSSSKASPGYSSSEHRHRKGDLSPSFINPSMQQQSSDEEDEERGRRSDQSQEGDEHDLSVKKRANKQPHHPHFQGGSVPHTGTAGLGLAREDTPSTSVSESIPSQSDSDVPPGTKECPSITGNSNMDSDEDTEYLPVDKFSTMGGGHHHSSSSSSSRMSPRDPPPAPLMDPFPNPPHPDVCMVDPDALANDQNRATSESPLKKDPKTKGVRKTGKPKSASPARRKRSPMPVKQLPSPRSASLKKKETEKSLRMSHLSDGQGSRDDDLSRSSYNAGRVANGVKSTSGSQRSSSVVPQGPPIYVDLAYIPNHCSAKNVDQEFFKRVRSAYYVVSGNDVGNDEPGRVVLDALLEGKAQWGSNLQVTLIPTHDTDVTREWYQQTHERQQELNIMVLASSSTVVMQDESFPACKIEF</sequence>
<dbReference type="GO" id="GO:0007409">
    <property type="term" value="P:axonogenesis"/>
    <property type="evidence" value="ECO:0007669"/>
    <property type="project" value="TreeGrafter"/>
</dbReference>
<feature type="region of interest" description="Disordered" evidence="1">
    <location>
        <begin position="977"/>
        <end position="998"/>
    </location>
</feature>
<feature type="compositionally biased region" description="Basic and acidic residues" evidence="1">
    <location>
        <begin position="1837"/>
        <end position="1850"/>
    </location>
</feature>
<keyword evidence="5" id="KW-1185">Reference proteome</keyword>
<feature type="region of interest" description="Disordered" evidence="1">
    <location>
        <begin position="1101"/>
        <end position="1120"/>
    </location>
</feature>
<feature type="region of interest" description="Disordered" evidence="1">
    <location>
        <begin position="810"/>
        <end position="943"/>
    </location>
</feature>
<feature type="domain" description="Microtubule-associated protein 1A/B/S-like MBL-like" evidence="3">
    <location>
        <begin position="265"/>
        <end position="550"/>
    </location>
</feature>
<feature type="compositionally biased region" description="Polar residues" evidence="1">
    <location>
        <begin position="2752"/>
        <end position="2761"/>
    </location>
</feature>
<feature type="compositionally biased region" description="Basic and acidic residues" evidence="1">
    <location>
        <begin position="2193"/>
        <end position="2237"/>
    </location>
</feature>
<reference evidence="4" key="1">
    <citation type="submission" date="2025-08" db="UniProtKB">
        <authorList>
            <consortium name="Ensembl"/>
        </authorList>
    </citation>
    <scope>IDENTIFICATION</scope>
</reference>
<evidence type="ECO:0000256" key="1">
    <source>
        <dbReference type="SAM" id="MobiDB-lite"/>
    </source>
</evidence>
<feature type="compositionally biased region" description="Basic and acidic residues" evidence="1">
    <location>
        <begin position="1550"/>
        <end position="1566"/>
    </location>
</feature>
<dbReference type="GO" id="GO:0005829">
    <property type="term" value="C:cytosol"/>
    <property type="evidence" value="ECO:0007669"/>
    <property type="project" value="TreeGrafter"/>
</dbReference>
<accession>A0A673Z9I2</accession>
<dbReference type="SUPFAM" id="SSF56281">
    <property type="entry name" value="Metallo-hydrolase/oxidoreductase"/>
    <property type="match status" value="1"/>
</dbReference>
<feature type="compositionally biased region" description="Acidic residues" evidence="1">
    <location>
        <begin position="1968"/>
        <end position="1986"/>
    </location>
</feature>
<feature type="compositionally biased region" description="Basic and acidic residues" evidence="1">
    <location>
        <begin position="862"/>
        <end position="892"/>
    </location>
</feature>